<sequence>MQVSKRRTIGTVLAALALAAAAAILPASPAAAQAQVKLYGTSNGANFCLNHNASAVPCSTTSARWIMTVADSSRNAYRLLAVTGNWTTCLEQQAGTDHLRRVTCAWNSGQIWTPTYLNPGNQWRSDYGACLDMNRTGGIPNGVVTATGCNGFASQQWIHR</sequence>
<feature type="signal peptide" evidence="1">
    <location>
        <begin position="1"/>
        <end position="32"/>
    </location>
</feature>
<evidence type="ECO:0000313" key="3">
    <source>
        <dbReference type="Proteomes" id="UP000636960"/>
    </source>
</evidence>
<evidence type="ECO:0000313" key="2">
    <source>
        <dbReference type="EMBL" id="GIE98729.1"/>
    </source>
</evidence>
<keyword evidence="3" id="KW-1185">Reference proteome</keyword>
<dbReference type="RefSeq" id="WP_203785745.1">
    <property type="nucleotide sequence ID" value="NZ_BOMV01000065.1"/>
</dbReference>
<evidence type="ECO:0000256" key="1">
    <source>
        <dbReference type="SAM" id="SignalP"/>
    </source>
</evidence>
<feature type="chain" id="PRO_5037875408" description="Ricin B lectin domain-containing protein" evidence="1">
    <location>
        <begin position="33"/>
        <end position="160"/>
    </location>
</feature>
<dbReference type="SUPFAM" id="SSF50370">
    <property type="entry name" value="Ricin B-like lectins"/>
    <property type="match status" value="1"/>
</dbReference>
<dbReference type="Proteomes" id="UP000636960">
    <property type="component" value="Unassembled WGS sequence"/>
</dbReference>
<dbReference type="PROSITE" id="PS51318">
    <property type="entry name" value="TAT"/>
    <property type="match status" value="1"/>
</dbReference>
<keyword evidence="1" id="KW-0732">Signal</keyword>
<dbReference type="PROSITE" id="PS50231">
    <property type="entry name" value="RICIN_B_LECTIN"/>
    <property type="match status" value="1"/>
</dbReference>
<organism evidence="2 3">
    <name type="scientific">Paractinoplanes rishiriensis</name>
    <dbReference type="NCBI Taxonomy" id="1050105"/>
    <lineage>
        <taxon>Bacteria</taxon>
        <taxon>Bacillati</taxon>
        <taxon>Actinomycetota</taxon>
        <taxon>Actinomycetes</taxon>
        <taxon>Micromonosporales</taxon>
        <taxon>Micromonosporaceae</taxon>
        <taxon>Paractinoplanes</taxon>
    </lineage>
</organism>
<dbReference type="InterPro" id="IPR035992">
    <property type="entry name" value="Ricin_B-like_lectins"/>
</dbReference>
<dbReference type="AlphaFoldDB" id="A0A919K3A1"/>
<proteinExistence type="predicted"/>
<accession>A0A919K3A1</accession>
<dbReference type="EMBL" id="BOMV01000065">
    <property type="protein sequence ID" value="GIE98729.1"/>
    <property type="molecule type" value="Genomic_DNA"/>
</dbReference>
<dbReference type="InterPro" id="IPR006311">
    <property type="entry name" value="TAT_signal"/>
</dbReference>
<reference evidence="2" key="1">
    <citation type="submission" date="2021-01" db="EMBL/GenBank/DDBJ databases">
        <title>Whole genome shotgun sequence of Actinoplanes rishiriensis NBRC 108556.</title>
        <authorList>
            <person name="Komaki H."/>
            <person name="Tamura T."/>
        </authorList>
    </citation>
    <scope>NUCLEOTIDE SEQUENCE</scope>
    <source>
        <strain evidence="2">NBRC 108556</strain>
    </source>
</reference>
<protein>
    <recommendedName>
        <fullName evidence="4">Ricin B lectin domain-containing protein</fullName>
    </recommendedName>
</protein>
<comment type="caution">
    <text evidence="2">The sequence shown here is derived from an EMBL/GenBank/DDBJ whole genome shotgun (WGS) entry which is preliminary data.</text>
</comment>
<gene>
    <name evidence="2" type="ORF">Ari01nite_61940</name>
</gene>
<evidence type="ECO:0008006" key="4">
    <source>
        <dbReference type="Google" id="ProtNLM"/>
    </source>
</evidence>
<name>A0A919K3A1_9ACTN</name>